<dbReference type="InterPro" id="IPR051013">
    <property type="entry name" value="MBL_superfamily_lactonases"/>
</dbReference>
<evidence type="ECO:0000313" key="7">
    <source>
        <dbReference type="EMBL" id="KAJ5396549.1"/>
    </source>
</evidence>
<protein>
    <recommendedName>
        <fullName evidence="6">Metallo-beta-lactamase domain-containing protein</fullName>
    </recommendedName>
</protein>
<comment type="cofactor">
    <cofactor evidence="1">
        <name>Zn(2+)</name>
        <dbReference type="ChEBI" id="CHEBI:29105"/>
    </cofactor>
</comment>
<accession>A0A9W9W0R8</accession>
<evidence type="ECO:0000256" key="1">
    <source>
        <dbReference type="ARBA" id="ARBA00001947"/>
    </source>
</evidence>
<keyword evidence="4" id="KW-0378">Hydrolase</keyword>
<dbReference type="PANTHER" id="PTHR42978">
    <property type="entry name" value="QUORUM-QUENCHING LACTONASE YTNP-RELATED-RELATED"/>
    <property type="match status" value="1"/>
</dbReference>
<comment type="caution">
    <text evidence="7">The sequence shown here is derived from an EMBL/GenBank/DDBJ whole genome shotgun (WGS) entry which is preliminary data.</text>
</comment>
<evidence type="ECO:0000256" key="4">
    <source>
        <dbReference type="ARBA" id="ARBA00022801"/>
    </source>
</evidence>
<dbReference type="GO" id="GO:0046872">
    <property type="term" value="F:metal ion binding"/>
    <property type="evidence" value="ECO:0007669"/>
    <property type="project" value="UniProtKB-KW"/>
</dbReference>
<evidence type="ECO:0000313" key="8">
    <source>
        <dbReference type="Proteomes" id="UP001147747"/>
    </source>
</evidence>
<dbReference type="InterPro" id="IPR001279">
    <property type="entry name" value="Metallo-B-lactamas"/>
</dbReference>
<comment type="similarity">
    <text evidence="2">Belongs to the metallo-beta-lactamase superfamily.</text>
</comment>
<feature type="domain" description="Metallo-beta-lactamase" evidence="6">
    <location>
        <begin position="73"/>
        <end position="168"/>
    </location>
</feature>
<evidence type="ECO:0000256" key="5">
    <source>
        <dbReference type="ARBA" id="ARBA00022833"/>
    </source>
</evidence>
<dbReference type="SUPFAM" id="SSF56281">
    <property type="entry name" value="Metallo-hydrolase/oxidoreductase"/>
    <property type="match status" value="1"/>
</dbReference>
<dbReference type="GO" id="GO:0016787">
    <property type="term" value="F:hydrolase activity"/>
    <property type="evidence" value="ECO:0007669"/>
    <property type="project" value="UniProtKB-KW"/>
</dbReference>
<gene>
    <name evidence="7" type="ORF">N7509_004662</name>
</gene>
<dbReference type="CDD" id="cd07729">
    <property type="entry name" value="AHL_lactonase_MBL-fold"/>
    <property type="match status" value="1"/>
</dbReference>
<dbReference type="Proteomes" id="UP001147747">
    <property type="component" value="Unassembled WGS sequence"/>
</dbReference>
<dbReference type="PANTHER" id="PTHR42978:SF2">
    <property type="entry name" value="102 KBASES UNSTABLE REGION: FROM 1 TO 119443"/>
    <property type="match status" value="1"/>
</dbReference>
<dbReference type="OrthoDB" id="10250730at2759"/>
<dbReference type="InterPro" id="IPR036866">
    <property type="entry name" value="RibonucZ/Hydroxyglut_hydro"/>
</dbReference>
<dbReference type="RefSeq" id="XP_056488601.1">
    <property type="nucleotide sequence ID" value="XM_056629299.1"/>
</dbReference>
<dbReference type="Pfam" id="PF00753">
    <property type="entry name" value="Lactamase_B"/>
    <property type="match status" value="1"/>
</dbReference>
<reference evidence="7" key="2">
    <citation type="journal article" date="2023" name="IMA Fungus">
        <title>Comparative genomic study of the Penicillium genus elucidates a diverse pangenome and 15 lateral gene transfer events.</title>
        <authorList>
            <person name="Petersen C."/>
            <person name="Sorensen T."/>
            <person name="Nielsen M.R."/>
            <person name="Sondergaard T.E."/>
            <person name="Sorensen J.L."/>
            <person name="Fitzpatrick D.A."/>
            <person name="Frisvad J.C."/>
            <person name="Nielsen K.L."/>
        </authorList>
    </citation>
    <scope>NUCLEOTIDE SEQUENCE</scope>
    <source>
        <strain evidence="7">IBT 29677</strain>
    </source>
</reference>
<evidence type="ECO:0000256" key="2">
    <source>
        <dbReference type="ARBA" id="ARBA00007749"/>
    </source>
</evidence>
<evidence type="ECO:0000256" key="3">
    <source>
        <dbReference type="ARBA" id="ARBA00022723"/>
    </source>
</evidence>
<dbReference type="AlphaFoldDB" id="A0A9W9W0R8"/>
<dbReference type="EMBL" id="JAPZBU010000006">
    <property type="protein sequence ID" value="KAJ5396549.1"/>
    <property type="molecule type" value="Genomic_DNA"/>
</dbReference>
<organism evidence="7 8">
    <name type="scientific">Penicillium cosmopolitanum</name>
    <dbReference type="NCBI Taxonomy" id="1131564"/>
    <lineage>
        <taxon>Eukaryota</taxon>
        <taxon>Fungi</taxon>
        <taxon>Dikarya</taxon>
        <taxon>Ascomycota</taxon>
        <taxon>Pezizomycotina</taxon>
        <taxon>Eurotiomycetes</taxon>
        <taxon>Eurotiomycetidae</taxon>
        <taxon>Eurotiales</taxon>
        <taxon>Aspergillaceae</taxon>
        <taxon>Penicillium</taxon>
    </lineage>
</organism>
<dbReference type="GeneID" id="81368279"/>
<keyword evidence="8" id="KW-1185">Reference proteome</keyword>
<reference evidence="7" key="1">
    <citation type="submission" date="2022-12" db="EMBL/GenBank/DDBJ databases">
        <authorList>
            <person name="Petersen C."/>
        </authorList>
    </citation>
    <scope>NUCLEOTIDE SEQUENCE</scope>
    <source>
        <strain evidence="7">IBT 29677</strain>
    </source>
</reference>
<keyword evidence="3" id="KW-0479">Metal-binding</keyword>
<evidence type="ECO:0000259" key="6">
    <source>
        <dbReference type="Pfam" id="PF00753"/>
    </source>
</evidence>
<proteinExistence type="inferred from homology"/>
<sequence length="289" mass="32700">MAIPMQKLIPGVIPAYACPEGTKMHILNLGTLNVDEGWLLNGSNGGSASNPNPVNKRRDLMLIAGLIHHPEIGLILFECGATEDVQTEWGNEATDLFPRTSYSEQHHLPAAIKSAGYEIKDVKAVIMGHLHLDHAGGLDHFRNTGVPIHVHEEEFKHACWAAATNSDSGLYLPLLEARWHVKLADIQRYPVRLVYRNYFVPLPGTYPGLCIMQVNLPNDGTFIWTTDQYHVRENFELNWAHGWLLRDYRSWLSSGNFIRRLQKAFSAKLIFGHDYSTADELIKSKNYYN</sequence>
<name>A0A9W9W0R8_9EURO</name>
<keyword evidence="5" id="KW-0862">Zinc</keyword>
<dbReference type="Gene3D" id="3.60.15.10">
    <property type="entry name" value="Ribonuclease Z/Hydroxyacylglutathione hydrolase-like"/>
    <property type="match status" value="1"/>
</dbReference>